<organism evidence="1 2">
    <name type="scientific">Colletotrichum kahawae</name>
    <name type="common">Coffee berry disease fungus</name>
    <dbReference type="NCBI Taxonomy" id="34407"/>
    <lineage>
        <taxon>Eukaryota</taxon>
        <taxon>Fungi</taxon>
        <taxon>Dikarya</taxon>
        <taxon>Ascomycota</taxon>
        <taxon>Pezizomycotina</taxon>
        <taxon>Sordariomycetes</taxon>
        <taxon>Hypocreomycetidae</taxon>
        <taxon>Glomerellales</taxon>
        <taxon>Glomerellaceae</taxon>
        <taxon>Colletotrichum</taxon>
        <taxon>Colletotrichum gloeosporioides species complex</taxon>
    </lineage>
</organism>
<dbReference type="AlphaFoldDB" id="A0AAD9XVT8"/>
<proteinExistence type="predicted"/>
<feature type="non-terminal residue" evidence="1">
    <location>
        <position position="1"/>
    </location>
</feature>
<accession>A0AAD9XVT8</accession>
<name>A0AAD9XVT8_COLKA</name>
<evidence type="ECO:0000313" key="1">
    <source>
        <dbReference type="EMBL" id="KAK2728321.1"/>
    </source>
</evidence>
<comment type="caution">
    <text evidence="1">The sequence shown here is derived from an EMBL/GenBank/DDBJ whole genome shotgun (WGS) entry which is preliminary data.</text>
</comment>
<protein>
    <submittedName>
        <fullName evidence="1">Uncharacterized protein</fullName>
    </submittedName>
</protein>
<gene>
    <name evidence="1" type="ORF">CKAH01_11118</name>
</gene>
<dbReference type="EMBL" id="VYYT01000883">
    <property type="protein sequence ID" value="KAK2728321.1"/>
    <property type="molecule type" value="Genomic_DNA"/>
</dbReference>
<sequence length="320" mass="34594">RPAVISSSLQFSVTVFLYCGRPAFYIYNLTKQNIFTLRPSPKPTTAVNMQLSLLLVSLLGATALAKDHQGGGKNSTQAQCKRFLKGEKLVQIAANDTLLAEITQNNATKIEKIKAKAAEVQPKLDEAKKNTTLMATCDQVRAVQQENGQCGFMKRMDKLQKLVANDTALAAITKNNQTKADKIKAKVQQGMTKLADMQKNTTLLQYCSAKTTQGECKQMKQLNKLVALSKNDTALNDKFKGNTTKIEKFKAKAAKKEAKLNEMMNNSTLMGICQQQKNGNNGNKGGSTSNNGIDSGAADVRTVGALSLAAVVSVVIGLVM</sequence>
<keyword evidence="2" id="KW-1185">Reference proteome</keyword>
<dbReference type="Proteomes" id="UP001281614">
    <property type="component" value="Unassembled WGS sequence"/>
</dbReference>
<evidence type="ECO:0000313" key="2">
    <source>
        <dbReference type="Proteomes" id="UP001281614"/>
    </source>
</evidence>
<reference evidence="1" key="1">
    <citation type="submission" date="2023-02" db="EMBL/GenBank/DDBJ databases">
        <title>Colletotrichum kahawae CIFC_Que2 genome sequencing and assembly.</title>
        <authorList>
            <person name="Baroncelli R."/>
        </authorList>
    </citation>
    <scope>NUCLEOTIDE SEQUENCE</scope>
    <source>
        <strain evidence="1">CIFC_Que2</strain>
    </source>
</reference>